<dbReference type="Proteomes" id="UP000545493">
    <property type="component" value="Unassembled WGS sequence"/>
</dbReference>
<evidence type="ECO:0000313" key="2">
    <source>
        <dbReference type="Proteomes" id="UP000545493"/>
    </source>
</evidence>
<reference evidence="1 2" key="1">
    <citation type="submission" date="2020-03" db="EMBL/GenBank/DDBJ databases">
        <title>Sequencing the genomes of 1000 actinobacteria strains.</title>
        <authorList>
            <person name="Klenk H.-P."/>
        </authorList>
    </citation>
    <scope>NUCLEOTIDE SEQUENCE [LARGE SCALE GENOMIC DNA]</scope>
    <source>
        <strain evidence="1 2">DSM 45685</strain>
    </source>
</reference>
<accession>A0A7X5UPD2</accession>
<protein>
    <submittedName>
        <fullName evidence="1">Uncharacterized protein</fullName>
    </submittedName>
</protein>
<comment type="caution">
    <text evidence="1">The sequence shown here is derived from an EMBL/GenBank/DDBJ whole genome shotgun (WGS) entry which is preliminary data.</text>
</comment>
<gene>
    <name evidence="1" type="ORF">FHU38_001796</name>
</gene>
<organism evidence="1 2">
    <name type="scientific">Saccharomonospora amisosensis</name>
    <dbReference type="NCBI Taxonomy" id="1128677"/>
    <lineage>
        <taxon>Bacteria</taxon>
        <taxon>Bacillati</taxon>
        <taxon>Actinomycetota</taxon>
        <taxon>Actinomycetes</taxon>
        <taxon>Pseudonocardiales</taxon>
        <taxon>Pseudonocardiaceae</taxon>
        <taxon>Saccharomonospora</taxon>
    </lineage>
</organism>
<dbReference type="AlphaFoldDB" id="A0A7X5UPD2"/>
<keyword evidence="2" id="KW-1185">Reference proteome</keyword>
<proteinExistence type="predicted"/>
<sequence>MGNDYFTRFAELKDIDPFITDDGVDSTAAEEI</sequence>
<name>A0A7X5UPD2_9PSEU</name>
<evidence type="ECO:0000313" key="1">
    <source>
        <dbReference type="EMBL" id="NIJ11452.1"/>
    </source>
</evidence>
<dbReference type="EMBL" id="JAAOYM010000001">
    <property type="protein sequence ID" value="NIJ11452.1"/>
    <property type="molecule type" value="Genomic_DNA"/>
</dbReference>